<organism evidence="3 4">
    <name type="scientific">Moniliophthora roreri</name>
    <name type="common">Frosty pod rot fungus</name>
    <name type="synonym">Monilia roreri</name>
    <dbReference type="NCBI Taxonomy" id="221103"/>
    <lineage>
        <taxon>Eukaryota</taxon>
        <taxon>Fungi</taxon>
        <taxon>Dikarya</taxon>
        <taxon>Basidiomycota</taxon>
        <taxon>Agaricomycotina</taxon>
        <taxon>Agaricomycetes</taxon>
        <taxon>Agaricomycetidae</taxon>
        <taxon>Agaricales</taxon>
        <taxon>Marasmiineae</taxon>
        <taxon>Marasmiaceae</taxon>
        <taxon>Moniliophthora</taxon>
    </lineage>
</organism>
<evidence type="ECO:0000313" key="4">
    <source>
        <dbReference type="Proteomes" id="UP000054988"/>
    </source>
</evidence>
<comment type="caution">
    <text evidence="3">The sequence shown here is derived from an EMBL/GenBank/DDBJ whole genome shotgun (WGS) entry which is preliminary data.</text>
</comment>
<dbReference type="InterPro" id="IPR046522">
    <property type="entry name" value="DUF6699"/>
</dbReference>
<dbReference type="eggNOG" id="ENOG502RCC7">
    <property type="taxonomic scope" value="Eukaryota"/>
</dbReference>
<protein>
    <recommendedName>
        <fullName evidence="2">DUF6699 domain-containing protein</fullName>
    </recommendedName>
</protein>
<feature type="compositionally biased region" description="Basic and acidic residues" evidence="1">
    <location>
        <begin position="544"/>
        <end position="559"/>
    </location>
</feature>
<reference evidence="3 4" key="1">
    <citation type="submission" date="2015-12" db="EMBL/GenBank/DDBJ databases">
        <title>Draft genome sequence of Moniliophthora roreri, the causal agent of frosty pod rot of cacao.</title>
        <authorList>
            <person name="Aime M.C."/>
            <person name="Diaz-Valderrama J.R."/>
            <person name="Kijpornyongpan T."/>
            <person name="Phillips-Mora W."/>
        </authorList>
    </citation>
    <scope>NUCLEOTIDE SEQUENCE [LARGE SCALE GENOMIC DNA]</scope>
    <source>
        <strain evidence="3 4">MCA 2952</strain>
    </source>
</reference>
<feature type="compositionally biased region" description="Basic and acidic residues" evidence="1">
    <location>
        <begin position="752"/>
        <end position="766"/>
    </location>
</feature>
<feature type="region of interest" description="Disordered" evidence="1">
    <location>
        <begin position="419"/>
        <end position="779"/>
    </location>
</feature>
<evidence type="ECO:0000256" key="1">
    <source>
        <dbReference type="SAM" id="MobiDB-lite"/>
    </source>
</evidence>
<accession>A0A0W0FAB5</accession>
<evidence type="ECO:0000313" key="3">
    <source>
        <dbReference type="EMBL" id="KTB33258.1"/>
    </source>
</evidence>
<dbReference type="Pfam" id="PF20415">
    <property type="entry name" value="DUF6699"/>
    <property type="match status" value="1"/>
</dbReference>
<sequence>MGHPGPDQHLKLKSLASLIKTRALDCSYRWPFDNAAPFELEEIHKSIILDTLFLFFAYAHNYQPKHDQADMKLVMDFIDCYERFVDQYTSSMHSSQQQLTYEMVRELIETCHDCASIFTARTFSRPISRMTVSQYIQFMEVYSDLLPLDHWFRKFRNSISPDFRRQRQGAPQTPRTPSTIVSLPVSLQTDASPFGAFSNPLPQSPWYYPTVSIPPWPLGSGVLPSRNPLPRTTRYVPASPLAPGHASPLDGRQQTSPHGQGQARPELNHHQAQHPPQHAERPSPPSPQHHNNPNESGQIPDFDLLIPLTEEFLNQRDRYLHSGLSATEWTIRDLHRLMVPLMDTSRHLLLHMPYVHPNPREREAVLAEVRVRFQNLVDRFPNSIQSLLDFVHEHIEGMALHAFRVREVAGVPLSRPFMDIPPVVNSSPSPDGTTSTPGHPGSTTPWHTPVMASERAGRSSPGRQNDTSATPSHTAVPVPYTDPLSCTAQTSPGRSNPSAIPSYNQHSPRNRTLSHIDDDSTRPENGTAPAPTPPTPYTPGSQRSDWEDLTSRPNHERRVPTGIHLFRPVPTPQVQGADWEDHAQRTPVRGVDVSQSTTQANQTSPSPSQQQQRTQDQVNPDYRTQPGDSVPMNASPSTRAMPGSGYWTRQADPTPSLNAGGGGGGGVEEAGGAGAGAGAGGASRSGPSPPPDRHRRGPSPPPGSSRDRGPSPPPRASGSDNGNRNGPSPPPEAGAGGGGRSRNRPSGPSSDSNDRREGDRDRDREGSQPPDFDSVLRPEFRDLHPPVCEIRPFYAHNLPPLAHPDPSQTPFPGEVHPTLRPSPYHFRFAGVRWDVTQKAEEATFRTQWGIITAPVLDQEAVKPKDDCNLNVFPESETKKHKIWIQAHPLASPALKWWMDFAWGPIVIQQKDKITLQDVFSAIHDFFDKPLTLVEYRQAINQKTGTSSSNLDRMNVARMQRAQSRGLEAVAMAHDITWHATFKRCDLLGSATAFHGVEVELRADATWVLLLRLGNKPPRFYC</sequence>
<evidence type="ECO:0000259" key="2">
    <source>
        <dbReference type="Pfam" id="PF20415"/>
    </source>
</evidence>
<dbReference type="Proteomes" id="UP000054988">
    <property type="component" value="Unassembled WGS sequence"/>
</dbReference>
<feature type="compositionally biased region" description="Gly residues" evidence="1">
    <location>
        <begin position="659"/>
        <end position="683"/>
    </location>
</feature>
<feature type="compositionally biased region" description="Polar residues" evidence="1">
    <location>
        <begin position="461"/>
        <end position="473"/>
    </location>
</feature>
<feature type="compositionally biased region" description="Low complexity" evidence="1">
    <location>
        <begin position="426"/>
        <end position="449"/>
    </location>
</feature>
<gene>
    <name evidence="3" type="ORF">WG66_14151</name>
</gene>
<feature type="domain" description="DUF6699" evidence="2">
    <location>
        <begin position="832"/>
        <end position="997"/>
    </location>
</feature>
<dbReference type="EMBL" id="LATX01002182">
    <property type="protein sequence ID" value="KTB33258.1"/>
    <property type="molecule type" value="Genomic_DNA"/>
</dbReference>
<feature type="compositionally biased region" description="Polar residues" evidence="1">
    <location>
        <begin position="484"/>
        <end position="513"/>
    </location>
</feature>
<feature type="region of interest" description="Disordered" evidence="1">
    <location>
        <begin position="229"/>
        <end position="301"/>
    </location>
</feature>
<name>A0A0W0FAB5_MONRR</name>
<feature type="compositionally biased region" description="Low complexity" evidence="1">
    <location>
        <begin position="594"/>
        <end position="617"/>
    </location>
</feature>
<dbReference type="AlphaFoldDB" id="A0A0W0FAB5"/>
<proteinExistence type="predicted"/>